<dbReference type="RefSeq" id="WP_117317611.1">
    <property type="nucleotide sequence ID" value="NZ_CP031769.1"/>
</dbReference>
<evidence type="ECO:0000259" key="6">
    <source>
        <dbReference type="PROSITE" id="PS50110"/>
    </source>
</evidence>
<dbReference type="KEGG" id="salm:D0Y50_14525"/>
<evidence type="ECO:0000256" key="3">
    <source>
        <dbReference type="ARBA" id="ARBA00022679"/>
    </source>
</evidence>
<dbReference type="SUPFAM" id="SSF52172">
    <property type="entry name" value="CheY-like"/>
    <property type="match status" value="1"/>
</dbReference>
<dbReference type="InterPro" id="IPR029016">
    <property type="entry name" value="GAF-like_dom_sf"/>
</dbReference>
<dbReference type="Gene3D" id="3.30.450.40">
    <property type="match status" value="1"/>
</dbReference>
<keyword evidence="3" id="KW-0808">Transferase</keyword>
<dbReference type="InterPro" id="IPR011006">
    <property type="entry name" value="CheY-like_superfamily"/>
</dbReference>
<dbReference type="Pfam" id="PF01590">
    <property type="entry name" value="GAF"/>
    <property type="match status" value="1"/>
</dbReference>
<dbReference type="GO" id="GO:0000155">
    <property type="term" value="F:phosphorelay sensor kinase activity"/>
    <property type="evidence" value="ECO:0007669"/>
    <property type="project" value="InterPro"/>
</dbReference>
<dbReference type="SMART" id="SM00448">
    <property type="entry name" value="REC"/>
    <property type="match status" value="1"/>
</dbReference>
<evidence type="ECO:0000256" key="4">
    <source>
        <dbReference type="ARBA" id="ARBA00022777"/>
    </source>
</evidence>
<evidence type="ECO:0000256" key="1">
    <source>
        <dbReference type="ARBA" id="ARBA00000085"/>
    </source>
</evidence>
<dbReference type="Gene3D" id="3.40.50.2300">
    <property type="match status" value="1"/>
</dbReference>
<dbReference type="InterPro" id="IPR003018">
    <property type="entry name" value="GAF"/>
</dbReference>
<dbReference type="Pfam" id="PF00512">
    <property type="entry name" value="HisKA"/>
    <property type="match status" value="1"/>
</dbReference>
<evidence type="ECO:0000313" key="7">
    <source>
        <dbReference type="EMBL" id="AXR07457.1"/>
    </source>
</evidence>
<name>A0A346NPK0_9ALTE</name>
<protein>
    <recommendedName>
        <fullName evidence="2">histidine kinase</fullName>
        <ecNumber evidence="2">2.7.13.3</ecNumber>
    </recommendedName>
</protein>
<organism evidence="7 8">
    <name type="scientific">Salinimonas sediminis</name>
    <dbReference type="NCBI Taxonomy" id="2303538"/>
    <lineage>
        <taxon>Bacteria</taxon>
        <taxon>Pseudomonadati</taxon>
        <taxon>Pseudomonadota</taxon>
        <taxon>Gammaproteobacteria</taxon>
        <taxon>Alteromonadales</taxon>
        <taxon>Alteromonadaceae</taxon>
        <taxon>Alteromonas/Salinimonas group</taxon>
        <taxon>Salinimonas</taxon>
    </lineage>
</organism>
<dbReference type="EC" id="2.7.13.3" evidence="2"/>
<dbReference type="SMART" id="SM00065">
    <property type="entry name" value="GAF"/>
    <property type="match status" value="1"/>
</dbReference>
<sequence length="529" mass="58637">METPPAPFNEDQRLAELLSYEIMDTSSEDVFDQLTALASQICGTPIALISLVDQDRQWFKSKIGLDAQQTHRNVAFCAHAILQDQMLEVTDAQQDPRFSDNPLVTGYPNIRFYAGTPLVSPRGFALGTLCTLDNKPRKLDANQRKALSTLGAAVIAQMELRRNSRELQRSIEYKDNFLSYLSHEIRTPLNAIAMFSRQLGQQVNQLNLPLSVGDAVHHIQTGGDRLLDIVDSVLNVKQMKSGRLLSIPRTVVSKDYLANLFNLLQSLNTHTKLGWVLDSSCPRNMIVDDTKLSQIISILVNHCSKRLPADEQLLCEVTFSPAQIHWVCRALSPLFSEQDCQFLNAQHHRFDEQFHISEKFLDLSICKNLIALLDGQLTLITENELSLAIPLGICAAPVATANDAPTLHIKPEQHLLIVEDNEINQIVISSLMDELGISHALVSNGEDAICAVSQGRFDLIIMDIGLPGISGLEATETIRASHPELPIVALTADAVTDRDYMLSSGLNAILTKPIAMNELIRMLNHYLAA</sequence>
<dbReference type="InterPro" id="IPR003661">
    <property type="entry name" value="HisK_dim/P_dom"/>
</dbReference>
<reference evidence="7 8" key="1">
    <citation type="submission" date="2018-08" db="EMBL/GenBank/DDBJ databases">
        <title>Salinimonas sediminis sp. nov., a piezophilic bacterium isolated from a deep-sea sediment sample from the New Britain Trench.</title>
        <authorList>
            <person name="Cao J."/>
        </authorList>
    </citation>
    <scope>NUCLEOTIDE SEQUENCE [LARGE SCALE GENOMIC DNA]</scope>
    <source>
        <strain evidence="7 8">N102</strain>
    </source>
</reference>
<comment type="catalytic activity">
    <reaction evidence="1">
        <text>ATP + protein L-histidine = ADP + protein N-phospho-L-histidine.</text>
        <dbReference type="EC" id="2.7.13.3"/>
    </reaction>
</comment>
<evidence type="ECO:0000313" key="8">
    <source>
        <dbReference type="Proteomes" id="UP000262073"/>
    </source>
</evidence>
<evidence type="ECO:0000256" key="5">
    <source>
        <dbReference type="PROSITE-ProRule" id="PRU00169"/>
    </source>
</evidence>
<keyword evidence="4" id="KW-0418">Kinase</keyword>
<dbReference type="AlphaFoldDB" id="A0A346NPK0"/>
<dbReference type="Pfam" id="PF00072">
    <property type="entry name" value="Response_reg"/>
    <property type="match status" value="1"/>
</dbReference>
<keyword evidence="5" id="KW-0597">Phosphoprotein</keyword>
<dbReference type="InterPro" id="IPR001789">
    <property type="entry name" value="Sig_transdc_resp-reg_receiver"/>
</dbReference>
<dbReference type="Proteomes" id="UP000262073">
    <property type="component" value="Chromosome"/>
</dbReference>
<dbReference type="PROSITE" id="PS50110">
    <property type="entry name" value="RESPONSE_REGULATORY"/>
    <property type="match status" value="1"/>
</dbReference>
<feature type="domain" description="Response regulatory" evidence="6">
    <location>
        <begin position="414"/>
        <end position="527"/>
    </location>
</feature>
<dbReference type="CDD" id="cd17546">
    <property type="entry name" value="REC_hyHK_CKI1_RcsC-like"/>
    <property type="match status" value="1"/>
</dbReference>
<proteinExistence type="predicted"/>
<dbReference type="CDD" id="cd00082">
    <property type="entry name" value="HisKA"/>
    <property type="match status" value="1"/>
</dbReference>
<dbReference type="SUPFAM" id="SSF55781">
    <property type="entry name" value="GAF domain-like"/>
    <property type="match status" value="1"/>
</dbReference>
<dbReference type="OrthoDB" id="9812358at2"/>
<dbReference type="SUPFAM" id="SSF47384">
    <property type="entry name" value="Homodimeric domain of signal transducing histidine kinase"/>
    <property type="match status" value="1"/>
</dbReference>
<dbReference type="SMART" id="SM00388">
    <property type="entry name" value="HisKA"/>
    <property type="match status" value="1"/>
</dbReference>
<dbReference type="PANTHER" id="PTHR43102">
    <property type="entry name" value="SLR1143 PROTEIN"/>
    <property type="match status" value="1"/>
</dbReference>
<dbReference type="EMBL" id="CP031769">
    <property type="protein sequence ID" value="AXR07457.1"/>
    <property type="molecule type" value="Genomic_DNA"/>
</dbReference>
<gene>
    <name evidence="7" type="ORF">D0Y50_14525</name>
</gene>
<dbReference type="PANTHER" id="PTHR43102:SF2">
    <property type="entry name" value="GAF DOMAIN-CONTAINING PROTEIN"/>
    <property type="match status" value="1"/>
</dbReference>
<accession>A0A346NPK0</accession>
<feature type="modified residue" description="4-aspartylphosphate" evidence="5">
    <location>
        <position position="463"/>
    </location>
</feature>
<keyword evidence="8" id="KW-1185">Reference proteome</keyword>
<evidence type="ECO:0000256" key="2">
    <source>
        <dbReference type="ARBA" id="ARBA00012438"/>
    </source>
</evidence>
<dbReference type="InterPro" id="IPR036097">
    <property type="entry name" value="HisK_dim/P_sf"/>
</dbReference>
<dbReference type="Gene3D" id="1.10.287.130">
    <property type="match status" value="1"/>
</dbReference>